<evidence type="ECO:0000259" key="2">
    <source>
        <dbReference type="Pfam" id="PF07526"/>
    </source>
</evidence>
<feature type="region of interest" description="Disordered" evidence="1">
    <location>
        <begin position="134"/>
        <end position="158"/>
    </location>
</feature>
<protein>
    <submittedName>
        <fullName evidence="3">BEL1-like homeodomain protein 2</fullName>
    </submittedName>
</protein>
<organism evidence="3 4">
    <name type="scientific">Forsythia ovata</name>
    <dbReference type="NCBI Taxonomy" id="205694"/>
    <lineage>
        <taxon>Eukaryota</taxon>
        <taxon>Viridiplantae</taxon>
        <taxon>Streptophyta</taxon>
        <taxon>Embryophyta</taxon>
        <taxon>Tracheophyta</taxon>
        <taxon>Spermatophyta</taxon>
        <taxon>Magnoliopsida</taxon>
        <taxon>eudicotyledons</taxon>
        <taxon>Gunneridae</taxon>
        <taxon>Pentapetalae</taxon>
        <taxon>asterids</taxon>
        <taxon>lamiids</taxon>
        <taxon>Lamiales</taxon>
        <taxon>Oleaceae</taxon>
        <taxon>Forsythieae</taxon>
        <taxon>Forsythia</taxon>
    </lineage>
</organism>
<accession>A0ABD1WR74</accession>
<feature type="compositionally biased region" description="Low complexity" evidence="1">
    <location>
        <begin position="315"/>
        <end position="324"/>
    </location>
</feature>
<feature type="compositionally biased region" description="Basic and acidic residues" evidence="1">
    <location>
        <begin position="344"/>
        <end position="353"/>
    </location>
</feature>
<proteinExistence type="predicted"/>
<evidence type="ECO:0000313" key="3">
    <source>
        <dbReference type="EMBL" id="KAL2552096.1"/>
    </source>
</evidence>
<evidence type="ECO:0000256" key="1">
    <source>
        <dbReference type="SAM" id="MobiDB-lite"/>
    </source>
</evidence>
<dbReference type="Proteomes" id="UP001604277">
    <property type="component" value="Unassembled WGS sequence"/>
</dbReference>
<gene>
    <name evidence="3" type="ORF">Fot_05715</name>
</gene>
<keyword evidence="4" id="KW-1185">Reference proteome</keyword>
<reference evidence="4" key="1">
    <citation type="submission" date="2024-07" db="EMBL/GenBank/DDBJ databases">
        <title>Two chromosome-level genome assemblies of Korean endemic species Abeliophyllum distichum and Forsythia ovata (Oleaceae).</title>
        <authorList>
            <person name="Jang H."/>
        </authorList>
    </citation>
    <scope>NUCLEOTIDE SEQUENCE [LARGE SCALE GENOMIC DNA]</scope>
</reference>
<comment type="caution">
    <text evidence="3">The sequence shown here is derived from an EMBL/GenBank/DDBJ whole genome shotgun (WGS) entry which is preliminary data.</text>
</comment>
<dbReference type="InterPro" id="IPR006563">
    <property type="entry name" value="POX_dom"/>
</dbReference>
<dbReference type="AlphaFoldDB" id="A0ABD1WR74"/>
<name>A0ABD1WR74_9LAMI</name>
<dbReference type="Pfam" id="PF07526">
    <property type="entry name" value="POX"/>
    <property type="match status" value="1"/>
</dbReference>
<feature type="region of interest" description="Disordered" evidence="1">
    <location>
        <begin position="314"/>
        <end position="360"/>
    </location>
</feature>
<sequence>MSQNYQQGFFSFTNGFERSQQIRGDKLTNTPIHHTKHAMRAQGFDAEAPLAGIQEEESGGLPVYETAGMLSEMFNFSSATELLENQISQNYRNQRRRVPVRETWYQSRQGLPENQISNINVDSAEAMQLFLMNPQQRSPSPSSSHHHPPPPSTAATLHTLLPNPLSTFQAFQHPVGGTTAGETFAAAYETNPIEIPGAVEGQGLSLSLSSSLQGAKVEDLRVEEGGMLFFGQGGGGGSTSTQYNYKNFDSGTLHLQGAIGQNLQLHGGLGPPIVAMNLLRNSQYAKAAQELLEEFCSVGRGEFKKNKFSKNTNLSGSATISTAASGGGNSPRPSKDQTPLSAADRLRASKKEGQTIVLTR</sequence>
<feature type="domain" description="POX" evidence="2">
    <location>
        <begin position="279"/>
        <end position="352"/>
    </location>
</feature>
<evidence type="ECO:0000313" key="4">
    <source>
        <dbReference type="Proteomes" id="UP001604277"/>
    </source>
</evidence>
<dbReference type="EMBL" id="JBFOLJ010000002">
    <property type="protein sequence ID" value="KAL2552096.1"/>
    <property type="molecule type" value="Genomic_DNA"/>
</dbReference>